<feature type="region of interest" description="Disordered" evidence="1">
    <location>
        <begin position="1"/>
        <end position="26"/>
    </location>
</feature>
<feature type="compositionally biased region" description="Polar residues" evidence="1">
    <location>
        <begin position="1"/>
        <end position="10"/>
    </location>
</feature>
<accession>A0A3L6ERB5</accession>
<sequence length="113" mass="11729">MVASRFSGTASCWCADDPSGPPRGVGSSDDCLAIANRVCPAPAAGTGPGPPRRGVCGSSDSWRHSRAAPDESCREMLRVIFFAAASIGRRRATAGLGPRWGGGRRRESASPGW</sequence>
<feature type="region of interest" description="Disordered" evidence="1">
    <location>
        <begin position="93"/>
        <end position="113"/>
    </location>
</feature>
<evidence type="ECO:0000313" key="2">
    <source>
        <dbReference type="EMBL" id="PWZ22651.1"/>
    </source>
</evidence>
<protein>
    <submittedName>
        <fullName evidence="2">Uncharacterized protein</fullName>
    </submittedName>
</protein>
<feature type="compositionally biased region" description="Basic and acidic residues" evidence="1">
    <location>
        <begin position="104"/>
        <end position="113"/>
    </location>
</feature>
<reference evidence="2 3" key="1">
    <citation type="journal article" date="2018" name="Nat. Genet.">
        <title>Extensive intraspecific gene order and gene structural variations between Mo17 and other maize genomes.</title>
        <authorList>
            <person name="Sun S."/>
            <person name="Zhou Y."/>
            <person name="Chen J."/>
            <person name="Shi J."/>
            <person name="Zhao H."/>
            <person name="Zhao H."/>
            <person name="Song W."/>
            <person name="Zhang M."/>
            <person name="Cui Y."/>
            <person name="Dong X."/>
            <person name="Liu H."/>
            <person name="Ma X."/>
            <person name="Jiao Y."/>
            <person name="Wang B."/>
            <person name="Wei X."/>
            <person name="Stein J.C."/>
            <person name="Glaubitz J.C."/>
            <person name="Lu F."/>
            <person name="Yu G."/>
            <person name="Liang C."/>
            <person name="Fengler K."/>
            <person name="Li B."/>
            <person name="Rafalski A."/>
            <person name="Schnable P.S."/>
            <person name="Ware D.H."/>
            <person name="Buckler E.S."/>
            <person name="Lai J."/>
        </authorList>
    </citation>
    <scope>NUCLEOTIDE SEQUENCE [LARGE SCALE GENOMIC DNA]</scope>
    <source>
        <strain evidence="3">cv. Missouri 17</strain>
        <tissue evidence="2">Seedling</tissue>
    </source>
</reference>
<name>A0A3L6ERB5_MAIZE</name>
<dbReference type="AlphaFoldDB" id="A0A3L6ERB5"/>
<gene>
    <name evidence="2" type="ORF">Zm00014a_030641</name>
</gene>
<evidence type="ECO:0000256" key="1">
    <source>
        <dbReference type="SAM" id="MobiDB-lite"/>
    </source>
</evidence>
<evidence type="ECO:0000313" key="3">
    <source>
        <dbReference type="Proteomes" id="UP000251960"/>
    </source>
</evidence>
<comment type="caution">
    <text evidence="2">The sequence shown here is derived from an EMBL/GenBank/DDBJ whole genome shotgun (WGS) entry which is preliminary data.</text>
</comment>
<organism evidence="2 3">
    <name type="scientific">Zea mays</name>
    <name type="common">Maize</name>
    <dbReference type="NCBI Taxonomy" id="4577"/>
    <lineage>
        <taxon>Eukaryota</taxon>
        <taxon>Viridiplantae</taxon>
        <taxon>Streptophyta</taxon>
        <taxon>Embryophyta</taxon>
        <taxon>Tracheophyta</taxon>
        <taxon>Spermatophyta</taxon>
        <taxon>Magnoliopsida</taxon>
        <taxon>Liliopsida</taxon>
        <taxon>Poales</taxon>
        <taxon>Poaceae</taxon>
        <taxon>PACMAD clade</taxon>
        <taxon>Panicoideae</taxon>
        <taxon>Andropogonodae</taxon>
        <taxon>Andropogoneae</taxon>
        <taxon>Tripsacinae</taxon>
        <taxon>Zea</taxon>
    </lineage>
</organism>
<dbReference type="Proteomes" id="UP000251960">
    <property type="component" value="Chromosome 5"/>
</dbReference>
<proteinExistence type="predicted"/>
<feature type="region of interest" description="Disordered" evidence="1">
    <location>
        <begin position="42"/>
        <end position="64"/>
    </location>
</feature>
<dbReference type="EMBL" id="NCVQ01000006">
    <property type="protein sequence ID" value="PWZ22651.1"/>
    <property type="molecule type" value="Genomic_DNA"/>
</dbReference>